<feature type="domain" description="Pyruvate/ketoisovalerate oxidoreductase catalytic" evidence="2">
    <location>
        <begin position="11"/>
        <end position="169"/>
    </location>
</feature>
<dbReference type="Pfam" id="PF01558">
    <property type="entry name" value="POR"/>
    <property type="match status" value="1"/>
</dbReference>
<dbReference type="AlphaFoldDB" id="X1KHF7"/>
<reference evidence="3" key="1">
    <citation type="journal article" date="2014" name="Front. Microbiol.">
        <title>High frequency of phylogenetically diverse reductive dehalogenase-homologous genes in deep subseafloor sedimentary metagenomes.</title>
        <authorList>
            <person name="Kawai M."/>
            <person name="Futagami T."/>
            <person name="Toyoda A."/>
            <person name="Takaki Y."/>
            <person name="Nishi S."/>
            <person name="Hori S."/>
            <person name="Arai W."/>
            <person name="Tsubouchi T."/>
            <person name="Morono Y."/>
            <person name="Uchiyama I."/>
            <person name="Ito T."/>
            <person name="Fujiyama A."/>
            <person name="Inagaki F."/>
            <person name="Takami H."/>
        </authorList>
    </citation>
    <scope>NUCLEOTIDE SEQUENCE</scope>
    <source>
        <strain evidence="3">Expedition CK06-06</strain>
    </source>
</reference>
<evidence type="ECO:0000259" key="2">
    <source>
        <dbReference type="Pfam" id="PF01558"/>
    </source>
</evidence>
<gene>
    <name evidence="3" type="ORF">S06H3_03592</name>
</gene>
<dbReference type="Gene3D" id="3.40.920.10">
    <property type="entry name" value="Pyruvate-ferredoxin oxidoreductase, PFOR, domain III"/>
    <property type="match status" value="1"/>
</dbReference>
<keyword evidence="1" id="KW-0560">Oxidoreductase</keyword>
<dbReference type="InterPro" id="IPR052554">
    <property type="entry name" value="2-oxoglutarate_synth_KorC"/>
</dbReference>
<dbReference type="InterPro" id="IPR002869">
    <property type="entry name" value="Pyrv_flavodox_OxRed_cen"/>
</dbReference>
<dbReference type="PANTHER" id="PTHR42730">
    <property type="entry name" value="2-OXOGLUTARATE SYNTHASE SUBUNIT KORC"/>
    <property type="match status" value="1"/>
</dbReference>
<sequence length="177" mass="19092">MRKEIVIAGFGGQGIQRLGGILAKALDDKGFFISLKSNYGPAARGGNSFSQIVVKESLEDWPEVLMVDILVAMSQEGYNAWISKTSLESKVFFDVDMVKTAPPPHAHQYPIPATKVANEIGPQIVANMVMFGAVAAVTGFFSLENLFGVIKKEAGKFADANLEAVKEGYKLGSMFQS</sequence>
<dbReference type="EMBL" id="BARV01001186">
    <property type="protein sequence ID" value="GAH93050.1"/>
    <property type="molecule type" value="Genomic_DNA"/>
</dbReference>
<dbReference type="GO" id="GO:0016903">
    <property type="term" value="F:oxidoreductase activity, acting on the aldehyde or oxo group of donors"/>
    <property type="evidence" value="ECO:0007669"/>
    <property type="project" value="InterPro"/>
</dbReference>
<evidence type="ECO:0000313" key="3">
    <source>
        <dbReference type="EMBL" id="GAH93050.1"/>
    </source>
</evidence>
<name>X1KHF7_9ZZZZ</name>
<accession>X1KHF7</accession>
<dbReference type="PANTHER" id="PTHR42730:SF1">
    <property type="entry name" value="2-OXOGLUTARATE SYNTHASE SUBUNIT KORC"/>
    <property type="match status" value="1"/>
</dbReference>
<comment type="caution">
    <text evidence="3">The sequence shown here is derived from an EMBL/GenBank/DDBJ whole genome shotgun (WGS) entry which is preliminary data.</text>
</comment>
<protein>
    <recommendedName>
        <fullName evidence="2">Pyruvate/ketoisovalerate oxidoreductase catalytic domain-containing protein</fullName>
    </recommendedName>
</protein>
<dbReference type="InterPro" id="IPR019752">
    <property type="entry name" value="Pyrv/ketoisovalerate_OxRed_cat"/>
</dbReference>
<dbReference type="SUPFAM" id="SSF53323">
    <property type="entry name" value="Pyruvate-ferredoxin oxidoreductase, PFOR, domain III"/>
    <property type="match status" value="1"/>
</dbReference>
<organism evidence="3">
    <name type="scientific">marine sediment metagenome</name>
    <dbReference type="NCBI Taxonomy" id="412755"/>
    <lineage>
        <taxon>unclassified sequences</taxon>
        <taxon>metagenomes</taxon>
        <taxon>ecological metagenomes</taxon>
    </lineage>
</organism>
<proteinExistence type="predicted"/>
<evidence type="ECO:0000256" key="1">
    <source>
        <dbReference type="ARBA" id="ARBA00023002"/>
    </source>
</evidence>